<sequence>MSTKNLPLVSPDTVTQAKDATMLKDLDGEIPQHVLDDIHDHRRFIWWSLLFLNGSVLWAYYSGLSAQDYYAAKFSAADFNFAYLTTPVSTWPMFVGHALQLFFGWDKKISMWTRVMVGYVLFIGCALIILAQEAFNTSPSTGATLVLLSLGMIGAINTLTESAFYALSALFPDSSFTTAIQIGNGASGVINITLSTIIRLLVGGTSPAPEDKASINSVSFYIFFSILIVVCVVAMYLFTRLIKVDGVKYLLERNDAETRRRAANSETLGNHLARLWRITTVIMLPFVAQFIIFLVSLTVFPGIGCSSGFQYAAGASWANWYCAPGIIATYNYGDFFGRLLAPLLLTRIDLKWCFGLTWLRWAFLVLLLIGLPGADPVTFASPTNSLFVFQDARAFGQFWQLFLNVLIGLTNGILSTITFALGPRLVPQEDRESAGALMVLALFFGISSGATVGWQFGANHWFGA</sequence>
<reference evidence="10 11" key="1">
    <citation type="submission" date="2018-08" db="EMBL/GenBank/DDBJ databases">
        <title>Aphanomyces genome sequencing and annotation.</title>
        <authorList>
            <person name="Minardi D."/>
            <person name="Oidtmann B."/>
            <person name="Van Der Giezen M."/>
            <person name="Studholme D.J."/>
        </authorList>
    </citation>
    <scope>NUCLEOTIDE SEQUENCE [LARGE SCALE GENOMIC DNA]</scope>
    <source>
        <strain evidence="9 11">Si</strain>
        <strain evidence="8 10">Yx</strain>
    </source>
</reference>
<keyword evidence="6 7" id="KW-0472">Membrane</keyword>
<accession>A0A397A9Z3</accession>
<feature type="transmembrane region" description="Helical" evidence="7">
    <location>
        <begin position="179"/>
        <end position="198"/>
    </location>
</feature>
<dbReference type="SUPFAM" id="SSF103473">
    <property type="entry name" value="MFS general substrate transporter"/>
    <property type="match status" value="1"/>
</dbReference>
<keyword evidence="4 7" id="KW-0812">Transmembrane</keyword>
<dbReference type="Pfam" id="PF01733">
    <property type="entry name" value="Nucleoside_tran"/>
    <property type="match status" value="1"/>
</dbReference>
<dbReference type="Proteomes" id="UP000283543">
    <property type="component" value="Unassembled WGS sequence"/>
</dbReference>
<evidence type="ECO:0000313" key="10">
    <source>
        <dbReference type="Proteomes" id="UP000266239"/>
    </source>
</evidence>
<name>A0A397A9Z3_APHAT</name>
<evidence type="ECO:0000256" key="2">
    <source>
        <dbReference type="ARBA" id="ARBA00007965"/>
    </source>
</evidence>
<dbReference type="PANTHER" id="PTHR10332">
    <property type="entry name" value="EQUILIBRATIVE NUCLEOSIDE TRANSPORTER"/>
    <property type="match status" value="1"/>
</dbReference>
<evidence type="ECO:0000256" key="5">
    <source>
        <dbReference type="ARBA" id="ARBA00022989"/>
    </source>
</evidence>
<proteinExistence type="inferred from homology"/>
<dbReference type="EMBL" id="QUTA01008863">
    <property type="protein sequence ID" value="RHY02467.1"/>
    <property type="molecule type" value="Genomic_DNA"/>
</dbReference>
<feature type="transmembrane region" description="Helical" evidence="7">
    <location>
        <begin position="44"/>
        <end position="61"/>
    </location>
</feature>
<comment type="caution">
    <text evidence="8">The sequence shown here is derived from an EMBL/GenBank/DDBJ whole genome shotgun (WGS) entry which is preliminary data.</text>
</comment>
<dbReference type="PANTHER" id="PTHR10332:SF10">
    <property type="entry name" value="EQUILIBRATIVE NUCLEOSIDE TRANSPORTER 4"/>
    <property type="match status" value="1"/>
</dbReference>
<gene>
    <name evidence="8" type="ORF">DYB25_006763</name>
    <name evidence="9" type="ORF">DYB34_005514</name>
</gene>
<keyword evidence="3" id="KW-0813">Transport</keyword>
<dbReference type="Proteomes" id="UP000266239">
    <property type="component" value="Unassembled WGS sequence"/>
</dbReference>
<dbReference type="GO" id="GO:0005337">
    <property type="term" value="F:nucleoside transmembrane transporter activity"/>
    <property type="evidence" value="ECO:0007669"/>
    <property type="project" value="InterPro"/>
</dbReference>
<evidence type="ECO:0000313" key="9">
    <source>
        <dbReference type="EMBL" id="RHY59293.1"/>
    </source>
</evidence>
<dbReference type="InterPro" id="IPR036259">
    <property type="entry name" value="MFS_trans_sf"/>
</dbReference>
<comment type="subcellular location">
    <subcellularLocation>
        <location evidence="1">Membrane</location>
        <topology evidence="1">Multi-pass membrane protein</topology>
    </subcellularLocation>
</comment>
<feature type="transmembrane region" description="Helical" evidence="7">
    <location>
        <begin position="281"/>
        <end position="303"/>
    </location>
</feature>
<feature type="transmembrane region" description="Helical" evidence="7">
    <location>
        <begin position="144"/>
        <end position="167"/>
    </location>
</feature>
<feature type="transmembrane region" description="Helical" evidence="7">
    <location>
        <begin position="401"/>
        <end position="422"/>
    </location>
</feature>
<dbReference type="GO" id="GO:0005886">
    <property type="term" value="C:plasma membrane"/>
    <property type="evidence" value="ECO:0007669"/>
    <property type="project" value="TreeGrafter"/>
</dbReference>
<evidence type="ECO:0000256" key="3">
    <source>
        <dbReference type="ARBA" id="ARBA00022448"/>
    </source>
</evidence>
<dbReference type="InterPro" id="IPR002259">
    <property type="entry name" value="Eqnu_transpt"/>
</dbReference>
<evidence type="ECO:0008006" key="12">
    <source>
        <dbReference type="Google" id="ProtNLM"/>
    </source>
</evidence>
<dbReference type="VEuPathDB" id="FungiDB:H257_13761"/>
<evidence type="ECO:0000256" key="4">
    <source>
        <dbReference type="ARBA" id="ARBA00022692"/>
    </source>
</evidence>
<evidence type="ECO:0000313" key="8">
    <source>
        <dbReference type="EMBL" id="RHY02467.1"/>
    </source>
</evidence>
<keyword evidence="5 7" id="KW-1133">Transmembrane helix</keyword>
<evidence type="ECO:0000313" key="11">
    <source>
        <dbReference type="Proteomes" id="UP000283543"/>
    </source>
</evidence>
<evidence type="ECO:0000256" key="7">
    <source>
        <dbReference type="SAM" id="Phobius"/>
    </source>
</evidence>
<evidence type="ECO:0000256" key="1">
    <source>
        <dbReference type="ARBA" id="ARBA00004141"/>
    </source>
</evidence>
<evidence type="ECO:0000256" key="6">
    <source>
        <dbReference type="ARBA" id="ARBA00023136"/>
    </source>
</evidence>
<dbReference type="PRINTS" id="PR01130">
    <property type="entry name" value="DERENTRNSPRT"/>
</dbReference>
<feature type="transmembrane region" description="Helical" evidence="7">
    <location>
        <begin position="115"/>
        <end position="132"/>
    </location>
</feature>
<dbReference type="EMBL" id="QUTB01004855">
    <property type="protein sequence ID" value="RHY59293.1"/>
    <property type="molecule type" value="Genomic_DNA"/>
</dbReference>
<protein>
    <recommendedName>
        <fullName evidence="12">Major facilitator superfamily (MFS) profile domain-containing protein</fullName>
    </recommendedName>
</protein>
<feature type="transmembrane region" description="Helical" evidence="7">
    <location>
        <begin position="218"/>
        <end position="238"/>
    </location>
</feature>
<feature type="transmembrane region" description="Helical" evidence="7">
    <location>
        <begin position="352"/>
        <end position="371"/>
    </location>
</feature>
<feature type="transmembrane region" description="Helical" evidence="7">
    <location>
        <begin position="81"/>
        <end position="103"/>
    </location>
</feature>
<feature type="transmembrane region" description="Helical" evidence="7">
    <location>
        <begin position="434"/>
        <end position="456"/>
    </location>
</feature>
<dbReference type="AlphaFoldDB" id="A0A397A9Z3"/>
<organism evidence="8 10">
    <name type="scientific">Aphanomyces astaci</name>
    <name type="common">Crayfish plague agent</name>
    <dbReference type="NCBI Taxonomy" id="112090"/>
    <lineage>
        <taxon>Eukaryota</taxon>
        <taxon>Sar</taxon>
        <taxon>Stramenopiles</taxon>
        <taxon>Oomycota</taxon>
        <taxon>Saprolegniomycetes</taxon>
        <taxon>Saprolegniales</taxon>
        <taxon>Verrucalvaceae</taxon>
        <taxon>Aphanomyces</taxon>
    </lineage>
</organism>
<comment type="similarity">
    <text evidence="2">Belongs to the SLC29A/ENT transporter (TC 2.A.57) family.</text>
</comment>